<protein>
    <submittedName>
        <fullName evidence="2">Uncharacterized protein</fullName>
    </submittedName>
</protein>
<dbReference type="Pfam" id="PF05137">
    <property type="entry name" value="PilN"/>
    <property type="match status" value="1"/>
</dbReference>
<gene>
    <name evidence="2" type="ORF">COY73_03560</name>
</gene>
<name>A0A2M7R5Z6_9BACT</name>
<evidence type="ECO:0000313" key="3">
    <source>
        <dbReference type="Proteomes" id="UP000230767"/>
    </source>
</evidence>
<dbReference type="Proteomes" id="UP000230767">
    <property type="component" value="Unassembled WGS sequence"/>
</dbReference>
<dbReference type="PANTHER" id="PTHR40278:SF1">
    <property type="entry name" value="DNA UTILIZATION PROTEIN HOFN"/>
    <property type="match status" value="1"/>
</dbReference>
<organism evidence="2 3">
    <name type="scientific">Candidatus Nealsonbacteria bacterium CG_4_10_14_0_8_um_filter_37_14</name>
    <dbReference type="NCBI Taxonomy" id="1974684"/>
    <lineage>
        <taxon>Bacteria</taxon>
        <taxon>Candidatus Nealsoniibacteriota</taxon>
    </lineage>
</organism>
<keyword evidence="1" id="KW-0812">Transmembrane</keyword>
<dbReference type="InterPro" id="IPR007813">
    <property type="entry name" value="PilN"/>
</dbReference>
<proteinExistence type="predicted"/>
<keyword evidence="1" id="KW-1133">Transmembrane helix</keyword>
<dbReference type="InterPro" id="IPR052534">
    <property type="entry name" value="Extracell_DNA_Util/SecSys_Comp"/>
</dbReference>
<sequence>MINLLPPSYKRELESELYWKIILNLEIFLFAFLIALTLILLAVKISCSGLDVAQQILTESEKKVIGLEQKRIEFLGIQDLEGEVKKINTNLSKLNSFYQQEVSPASILESISEILPLGSYLTKFSYRRDYDSSAGRYISKIDILGACPDRESLFQFKKNLEARENFKDIYFPSSNWLNPNNFTISLNIVARPSGSR</sequence>
<evidence type="ECO:0000313" key="2">
    <source>
        <dbReference type="EMBL" id="PIY88521.1"/>
    </source>
</evidence>
<dbReference type="EMBL" id="PFLW01000086">
    <property type="protein sequence ID" value="PIY88521.1"/>
    <property type="molecule type" value="Genomic_DNA"/>
</dbReference>
<dbReference type="AlphaFoldDB" id="A0A2M7R5Z6"/>
<accession>A0A2M7R5Z6</accession>
<comment type="caution">
    <text evidence="2">The sequence shown here is derived from an EMBL/GenBank/DDBJ whole genome shotgun (WGS) entry which is preliminary data.</text>
</comment>
<dbReference type="PANTHER" id="PTHR40278">
    <property type="entry name" value="DNA UTILIZATION PROTEIN HOFN"/>
    <property type="match status" value="1"/>
</dbReference>
<reference evidence="3" key="1">
    <citation type="submission" date="2017-09" db="EMBL/GenBank/DDBJ databases">
        <title>Depth-based differentiation of microbial function through sediment-hosted aquifers and enrichment of novel symbionts in the deep terrestrial subsurface.</title>
        <authorList>
            <person name="Probst A.J."/>
            <person name="Ladd B."/>
            <person name="Jarett J.K."/>
            <person name="Geller-Mcgrath D.E."/>
            <person name="Sieber C.M.K."/>
            <person name="Emerson J.B."/>
            <person name="Anantharaman K."/>
            <person name="Thomas B.C."/>
            <person name="Malmstrom R."/>
            <person name="Stieglmeier M."/>
            <person name="Klingl A."/>
            <person name="Woyke T."/>
            <person name="Ryan C.M."/>
            <person name="Banfield J.F."/>
        </authorList>
    </citation>
    <scope>NUCLEOTIDE SEQUENCE [LARGE SCALE GENOMIC DNA]</scope>
</reference>
<evidence type="ECO:0000256" key="1">
    <source>
        <dbReference type="SAM" id="Phobius"/>
    </source>
</evidence>
<feature type="transmembrane region" description="Helical" evidence="1">
    <location>
        <begin position="21"/>
        <end position="43"/>
    </location>
</feature>
<keyword evidence="1" id="KW-0472">Membrane</keyword>